<dbReference type="InterPro" id="IPR052255">
    <property type="entry name" value="RNA_pol_II_subunit5-mediator"/>
</dbReference>
<dbReference type="InterPro" id="IPR009053">
    <property type="entry name" value="Prefoldin"/>
</dbReference>
<feature type="region of interest" description="Disordered" evidence="5">
    <location>
        <begin position="227"/>
        <end position="435"/>
    </location>
</feature>
<dbReference type="EnsemblPlants" id="Pp3c13_17680V3.3">
    <property type="protein sequence ID" value="Pp3c13_17680V3.3"/>
    <property type="gene ID" value="Pp3c13_17680"/>
</dbReference>
<dbReference type="RefSeq" id="XP_024391881.1">
    <property type="nucleotide sequence ID" value="XM_024536113.2"/>
</dbReference>
<dbReference type="GO" id="GO:2001243">
    <property type="term" value="P:negative regulation of intrinsic apoptotic signaling pathway"/>
    <property type="evidence" value="ECO:0000318"/>
    <property type="project" value="GO_Central"/>
</dbReference>
<reference evidence="6 8" key="1">
    <citation type="journal article" date="2008" name="Science">
        <title>The Physcomitrella genome reveals evolutionary insights into the conquest of land by plants.</title>
        <authorList>
            <person name="Rensing S."/>
            <person name="Lang D."/>
            <person name="Zimmer A."/>
            <person name="Terry A."/>
            <person name="Salamov A."/>
            <person name="Shapiro H."/>
            <person name="Nishiyama T."/>
            <person name="Perroud P.-F."/>
            <person name="Lindquist E."/>
            <person name="Kamisugi Y."/>
            <person name="Tanahashi T."/>
            <person name="Sakakibara K."/>
            <person name="Fujita T."/>
            <person name="Oishi K."/>
            <person name="Shin-I T."/>
            <person name="Kuroki Y."/>
            <person name="Toyoda A."/>
            <person name="Suzuki Y."/>
            <person name="Hashimoto A."/>
            <person name="Yamaguchi K."/>
            <person name="Sugano A."/>
            <person name="Kohara Y."/>
            <person name="Fujiyama A."/>
            <person name="Anterola A."/>
            <person name="Aoki S."/>
            <person name="Ashton N."/>
            <person name="Barbazuk W.B."/>
            <person name="Barker E."/>
            <person name="Bennetzen J."/>
            <person name="Bezanilla M."/>
            <person name="Blankenship R."/>
            <person name="Cho S.H."/>
            <person name="Dutcher S."/>
            <person name="Estelle M."/>
            <person name="Fawcett J.A."/>
            <person name="Gundlach H."/>
            <person name="Hanada K."/>
            <person name="Heyl A."/>
            <person name="Hicks K.A."/>
            <person name="Hugh J."/>
            <person name="Lohr M."/>
            <person name="Mayer K."/>
            <person name="Melkozernov A."/>
            <person name="Murata T."/>
            <person name="Nelson D."/>
            <person name="Pils B."/>
            <person name="Prigge M."/>
            <person name="Reiss B."/>
            <person name="Renner T."/>
            <person name="Rombauts S."/>
            <person name="Rushton P."/>
            <person name="Sanderfoot A."/>
            <person name="Schween G."/>
            <person name="Shiu S.-H."/>
            <person name="Stueber K."/>
            <person name="Theodoulou F.L."/>
            <person name="Tu H."/>
            <person name="Van de Peer Y."/>
            <person name="Verrier P.J."/>
            <person name="Waters E."/>
            <person name="Wood A."/>
            <person name="Yang L."/>
            <person name="Cove D."/>
            <person name="Cuming A."/>
            <person name="Hasebe M."/>
            <person name="Lucas S."/>
            <person name="Mishler D.B."/>
            <person name="Reski R."/>
            <person name="Grigoriev I."/>
            <person name="Quatrano R.S."/>
            <person name="Boore J.L."/>
        </authorList>
    </citation>
    <scope>NUCLEOTIDE SEQUENCE [LARGE SCALE GENOMIC DNA]</scope>
    <source>
        <strain evidence="7 8">cv. Gransden 2004</strain>
    </source>
</reference>
<reference evidence="6 8" key="2">
    <citation type="journal article" date="2018" name="Plant J.">
        <title>The Physcomitrella patens chromosome-scale assembly reveals moss genome structure and evolution.</title>
        <authorList>
            <person name="Lang D."/>
            <person name="Ullrich K.K."/>
            <person name="Murat F."/>
            <person name="Fuchs J."/>
            <person name="Jenkins J."/>
            <person name="Haas F.B."/>
            <person name="Piednoel M."/>
            <person name="Gundlach H."/>
            <person name="Van Bel M."/>
            <person name="Meyberg R."/>
            <person name="Vives C."/>
            <person name="Morata J."/>
            <person name="Symeonidi A."/>
            <person name="Hiss M."/>
            <person name="Muchero W."/>
            <person name="Kamisugi Y."/>
            <person name="Saleh O."/>
            <person name="Blanc G."/>
            <person name="Decker E.L."/>
            <person name="van Gessel N."/>
            <person name="Grimwood J."/>
            <person name="Hayes R.D."/>
            <person name="Graham S.W."/>
            <person name="Gunter L.E."/>
            <person name="McDaniel S.F."/>
            <person name="Hoernstein S.N.W."/>
            <person name="Larsson A."/>
            <person name="Li F.W."/>
            <person name="Perroud P.F."/>
            <person name="Phillips J."/>
            <person name="Ranjan P."/>
            <person name="Rokshar D.S."/>
            <person name="Rothfels C.J."/>
            <person name="Schneider L."/>
            <person name="Shu S."/>
            <person name="Stevenson D.W."/>
            <person name="Thummler F."/>
            <person name="Tillich M."/>
            <person name="Villarreal Aguilar J.C."/>
            <person name="Widiez T."/>
            <person name="Wong G.K."/>
            <person name="Wymore A."/>
            <person name="Zhang Y."/>
            <person name="Zimmer A.D."/>
            <person name="Quatrano R.S."/>
            <person name="Mayer K.F.X."/>
            <person name="Goodstein D."/>
            <person name="Casacuberta J.M."/>
            <person name="Vandepoele K."/>
            <person name="Reski R."/>
            <person name="Cuming A.C."/>
            <person name="Tuskan G.A."/>
            <person name="Maumus F."/>
            <person name="Salse J."/>
            <person name="Schmutz J."/>
            <person name="Rensing S.A."/>
        </authorList>
    </citation>
    <scope>NUCLEOTIDE SEQUENCE [LARGE SCALE GENOMIC DNA]</scope>
    <source>
        <strain evidence="7 8">cv. Gransden 2004</strain>
    </source>
</reference>
<accession>A0A2K1JMB2</accession>
<evidence type="ECO:0000256" key="2">
    <source>
        <dbReference type="ARBA" id="ARBA00023242"/>
    </source>
</evidence>
<dbReference type="STRING" id="3218.A0A2K1JMB2"/>
<dbReference type="GO" id="GO:0003682">
    <property type="term" value="F:chromatin binding"/>
    <property type="evidence" value="ECO:0000318"/>
    <property type="project" value="GO_Central"/>
</dbReference>
<dbReference type="GO" id="GO:0009409">
    <property type="term" value="P:response to cold"/>
    <property type="evidence" value="ECO:0007669"/>
    <property type="project" value="UniProtKB-ARBA"/>
</dbReference>
<dbReference type="GO" id="GO:0003714">
    <property type="term" value="F:transcription corepressor activity"/>
    <property type="evidence" value="ECO:0000318"/>
    <property type="project" value="GO_Central"/>
</dbReference>
<organism evidence="6">
    <name type="scientific">Physcomitrium patens</name>
    <name type="common">Spreading-leaved earth moss</name>
    <name type="synonym">Physcomitrella patens</name>
    <dbReference type="NCBI Taxonomy" id="3218"/>
    <lineage>
        <taxon>Eukaryota</taxon>
        <taxon>Viridiplantae</taxon>
        <taxon>Streptophyta</taxon>
        <taxon>Embryophyta</taxon>
        <taxon>Bryophyta</taxon>
        <taxon>Bryophytina</taxon>
        <taxon>Bryopsida</taxon>
        <taxon>Funariidae</taxon>
        <taxon>Funariales</taxon>
        <taxon>Funariaceae</taxon>
        <taxon>Physcomitrium</taxon>
    </lineage>
</organism>
<gene>
    <name evidence="7" type="primary">LOC112290126</name>
    <name evidence="6" type="ORF">PHYPA_017520</name>
</gene>
<dbReference type="PaxDb" id="3218-PP1S142_56V6.2"/>
<evidence type="ECO:0000313" key="6">
    <source>
        <dbReference type="EMBL" id="PNR42690.1"/>
    </source>
</evidence>
<dbReference type="GO" id="GO:0000122">
    <property type="term" value="P:negative regulation of transcription by RNA polymerase II"/>
    <property type="evidence" value="ECO:0000318"/>
    <property type="project" value="GO_Central"/>
</dbReference>
<keyword evidence="4" id="KW-0175">Coiled coil</keyword>
<feature type="compositionally biased region" description="Polar residues" evidence="5">
    <location>
        <begin position="264"/>
        <end position="282"/>
    </location>
</feature>
<name>A0A2K1JMB2_PHYPA</name>
<reference evidence="7" key="3">
    <citation type="submission" date="2020-12" db="UniProtKB">
        <authorList>
            <consortium name="EnsemblPlants"/>
        </authorList>
    </citation>
    <scope>IDENTIFICATION</scope>
</reference>
<evidence type="ECO:0000256" key="4">
    <source>
        <dbReference type="SAM" id="Coils"/>
    </source>
</evidence>
<dbReference type="PANTHER" id="PTHR15111:SF0">
    <property type="entry name" value="UNCONVENTIONAL PREFOLDIN RPB5 INTERACTOR 1"/>
    <property type="match status" value="1"/>
</dbReference>
<keyword evidence="8" id="KW-1185">Reference proteome</keyword>
<dbReference type="NCBIfam" id="TIGR00293">
    <property type="entry name" value="prefoldin subunit alpha"/>
    <property type="match status" value="1"/>
</dbReference>
<dbReference type="GO" id="GO:0019212">
    <property type="term" value="F:phosphatase inhibitor activity"/>
    <property type="evidence" value="ECO:0000318"/>
    <property type="project" value="GO_Central"/>
</dbReference>
<dbReference type="Proteomes" id="UP000006727">
    <property type="component" value="Chromosome 13"/>
</dbReference>
<dbReference type="InterPro" id="IPR004127">
    <property type="entry name" value="Prefoldin_subunit_alpha"/>
</dbReference>
<dbReference type="GO" id="GO:0005634">
    <property type="term" value="C:nucleus"/>
    <property type="evidence" value="ECO:0007669"/>
    <property type="project" value="UniProtKB-SubCell"/>
</dbReference>
<feature type="region of interest" description="Disordered" evidence="5">
    <location>
        <begin position="156"/>
        <end position="188"/>
    </location>
</feature>
<dbReference type="PANTHER" id="PTHR15111">
    <property type="entry name" value="RNA POLYMERASE II SUBUNIT 5-MEDIATING PROTEIN NNX3"/>
    <property type="match status" value="1"/>
</dbReference>
<dbReference type="EMBL" id="ABEU02000013">
    <property type="protein sequence ID" value="PNR42690.1"/>
    <property type="molecule type" value="Genomic_DNA"/>
</dbReference>
<dbReference type="Gramene" id="Pp3c13_17680V3.3">
    <property type="protein sequence ID" value="Pp3c13_17680V3.3"/>
    <property type="gene ID" value="Pp3c13_17680"/>
</dbReference>
<dbReference type="AlphaFoldDB" id="A0A2K1JMB2"/>
<feature type="compositionally biased region" description="Basic and acidic residues" evidence="5">
    <location>
        <begin position="175"/>
        <end position="188"/>
    </location>
</feature>
<feature type="compositionally biased region" description="Basic and acidic residues" evidence="5">
    <location>
        <begin position="284"/>
        <end position="293"/>
    </location>
</feature>
<evidence type="ECO:0000313" key="7">
    <source>
        <dbReference type="EnsemblPlants" id="Pp3c13_17680V3.1"/>
    </source>
</evidence>
<evidence type="ECO:0000256" key="1">
    <source>
        <dbReference type="ARBA" id="ARBA00004123"/>
    </source>
</evidence>
<dbReference type="EnsemblPlants" id="Pp3c13_17680V3.2">
    <property type="protein sequence ID" value="Pp3c13_17680V3.2"/>
    <property type="gene ID" value="Pp3c13_17680"/>
</dbReference>
<dbReference type="GO" id="GO:0006457">
    <property type="term" value="P:protein folding"/>
    <property type="evidence" value="ECO:0007669"/>
    <property type="project" value="UniProtKB-ARBA"/>
</dbReference>
<keyword evidence="2" id="KW-0539">Nucleus</keyword>
<dbReference type="SUPFAM" id="SSF46579">
    <property type="entry name" value="Prefoldin"/>
    <property type="match status" value="1"/>
</dbReference>
<dbReference type="Pfam" id="PF02996">
    <property type="entry name" value="Prefoldin"/>
    <property type="match status" value="1"/>
</dbReference>
<sequence>MGDTVRGTVTPLSESISVEDARKVAKKVEEAIETQIKQLKTLQGFADENRSLRKLLLELPDLVSYNIMVPFGKAAYMPGRLIHTNEFLVLLGEGYYAERSAKQAAEILMRRSEFIKAKIDALNNQIKDLEAEASFAKDTAAEAASGLVEIREPYMESTMQPAGKRSDINNVESIATKDDKETDSDPEHSRIMARLAELELAEAAAGEDDDDDVGGDDDDDEEMMETNLRASFRNSLLGDSDETDEDEDEEEDEYDDDDEESEQVDLSNRTAANTLLNRSSVHLSEIDGREEFHSSIIQDQPRSQVPEQGTQSDGYPALKAGEQIQKRKVQFQSTIISSQDGSQVQAREQGIHSLGYPATKANEWNRDEISKGESIAASPSSEQLPPVQIKPSPAQLRAFTGSVMERNTEHLSSVTPLAPEVPPSRPVSKFKQRKG</sequence>
<dbReference type="EnsemblPlants" id="Pp3c13_17680V3.1">
    <property type="protein sequence ID" value="Pp3c13_17680V3.1"/>
    <property type="gene ID" value="Pp3c13_17680"/>
</dbReference>
<dbReference type="GeneID" id="112290126"/>
<feature type="coiled-coil region" evidence="4">
    <location>
        <begin position="105"/>
        <end position="139"/>
    </location>
</feature>
<comment type="subcellular location">
    <subcellularLocation>
        <location evidence="1">Nucleus</location>
    </subcellularLocation>
</comment>
<dbReference type="Gene3D" id="1.10.287.370">
    <property type="match status" value="1"/>
</dbReference>
<feature type="region of interest" description="Disordered" evidence="5">
    <location>
        <begin position="202"/>
        <end position="221"/>
    </location>
</feature>
<dbReference type="Gramene" id="Pp3c13_17680V3.1">
    <property type="protein sequence ID" value="Pp3c13_17680V3.1"/>
    <property type="gene ID" value="Pp3c13_17680"/>
</dbReference>
<evidence type="ECO:0000256" key="5">
    <source>
        <dbReference type="SAM" id="MobiDB-lite"/>
    </source>
</evidence>
<feature type="compositionally biased region" description="Polar residues" evidence="5">
    <location>
        <begin position="295"/>
        <end position="313"/>
    </location>
</feature>
<feature type="compositionally biased region" description="Acidic residues" evidence="5">
    <location>
        <begin position="205"/>
        <end position="221"/>
    </location>
</feature>
<comment type="similarity">
    <text evidence="3">Belongs to the RNA polymerase II subunit 5-mediating protein family.</text>
</comment>
<dbReference type="KEGG" id="ppp:112290126"/>
<protein>
    <submittedName>
        <fullName evidence="6 7">Uncharacterized protein</fullName>
    </submittedName>
</protein>
<proteinExistence type="inferred from homology"/>
<dbReference type="CDD" id="cd23159">
    <property type="entry name" value="Prefoldin_URI1"/>
    <property type="match status" value="1"/>
</dbReference>
<dbReference type="Gramene" id="Pp3c13_17680V3.2">
    <property type="protein sequence ID" value="Pp3c13_17680V3.2"/>
    <property type="gene ID" value="Pp3c13_17680"/>
</dbReference>
<dbReference type="OrthoDB" id="21413at2759"/>
<feature type="compositionally biased region" description="Polar residues" evidence="5">
    <location>
        <begin position="330"/>
        <end position="346"/>
    </location>
</feature>
<evidence type="ECO:0000256" key="3">
    <source>
        <dbReference type="ARBA" id="ARBA00038295"/>
    </source>
</evidence>
<feature type="compositionally biased region" description="Acidic residues" evidence="5">
    <location>
        <begin position="239"/>
        <end position="263"/>
    </location>
</feature>
<evidence type="ECO:0000313" key="8">
    <source>
        <dbReference type="Proteomes" id="UP000006727"/>
    </source>
</evidence>